<gene>
    <name evidence="7" type="ORF">ASPCAL13249</name>
</gene>
<evidence type="ECO:0000256" key="6">
    <source>
        <dbReference type="ARBA" id="ARBA00031849"/>
    </source>
</evidence>
<keyword evidence="4" id="KW-0809">Transit peptide</keyword>
<keyword evidence="8" id="KW-1185">Reference proteome</keyword>
<evidence type="ECO:0000256" key="1">
    <source>
        <dbReference type="ARBA" id="ARBA00004173"/>
    </source>
</evidence>
<dbReference type="STRING" id="454130.A0A0U5CHB4"/>
<dbReference type="SUPFAM" id="SSF56112">
    <property type="entry name" value="Protein kinase-like (PK-like)"/>
    <property type="match status" value="1"/>
</dbReference>
<accession>A0A0U5CHB4</accession>
<evidence type="ECO:0000313" key="7">
    <source>
        <dbReference type="EMBL" id="CEL10124.1"/>
    </source>
</evidence>
<evidence type="ECO:0000256" key="5">
    <source>
        <dbReference type="ARBA" id="ARBA00023128"/>
    </source>
</evidence>
<dbReference type="GO" id="GO:0005739">
    <property type="term" value="C:mitochondrion"/>
    <property type="evidence" value="ECO:0007669"/>
    <property type="project" value="UniProtKB-SubCell"/>
</dbReference>
<dbReference type="PANTHER" id="PTHR36091:SF1">
    <property type="entry name" value="ALTERED INHERITANCE OF MITOCHONDRIA PROTEIN 9, MITOCHONDRIAL"/>
    <property type="match status" value="1"/>
</dbReference>
<dbReference type="Proteomes" id="UP000054771">
    <property type="component" value="Unassembled WGS sequence"/>
</dbReference>
<keyword evidence="5" id="KW-0496">Mitochondrion</keyword>
<comment type="subcellular location">
    <subcellularLocation>
        <location evidence="1">Mitochondrion</location>
    </subcellularLocation>
</comment>
<dbReference type="InterPro" id="IPR051035">
    <property type="entry name" value="Mito_inheritance_9"/>
</dbReference>
<dbReference type="InterPro" id="IPR011009">
    <property type="entry name" value="Kinase-like_dom_sf"/>
</dbReference>
<name>A0A0U5CHB4_ASPCI</name>
<reference evidence="8" key="1">
    <citation type="journal article" date="2016" name="Genome Announc.">
        <title>Draft genome sequences of fungus Aspergillus calidoustus.</title>
        <authorList>
            <person name="Horn F."/>
            <person name="Linde J."/>
            <person name="Mattern D.J."/>
            <person name="Walther G."/>
            <person name="Guthke R."/>
            <person name="Scherlach K."/>
            <person name="Martin K."/>
            <person name="Brakhage A.A."/>
            <person name="Petzke L."/>
            <person name="Valiante V."/>
        </authorList>
    </citation>
    <scope>NUCLEOTIDE SEQUENCE [LARGE SCALE GENOMIC DNA]</scope>
    <source>
        <strain evidence="8">SF006504</strain>
    </source>
</reference>
<dbReference type="EMBL" id="CDMC01000017">
    <property type="protein sequence ID" value="CEL10124.1"/>
    <property type="molecule type" value="Genomic_DNA"/>
</dbReference>
<dbReference type="AlphaFoldDB" id="A0A0U5CHB4"/>
<proteinExistence type="inferred from homology"/>
<evidence type="ECO:0000313" key="8">
    <source>
        <dbReference type="Proteomes" id="UP000054771"/>
    </source>
</evidence>
<evidence type="ECO:0000256" key="4">
    <source>
        <dbReference type="ARBA" id="ARBA00022946"/>
    </source>
</evidence>
<dbReference type="PANTHER" id="PTHR36091">
    <property type="entry name" value="ALTERED INHERITANCE OF MITOCHONDRIA PROTEIN 9, MITOCHONDRIAL"/>
    <property type="match status" value="1"/>
</dbReference>
<sequence length="435" mass="48821">MPLTLLCPIPRTFWRQSIRMTFLSQDYPALRNVFCVPSRIVSVSPTRGLMNSASDFEIDPYGYTSGIFLRRDNLEVAARYTQFNYPALCRKVLEASPGASAIVDSTKIDGGSNRVFILTLDNGEKLVARLLFRFSGPAKLSTLSDVKTIRYLQNKTSIPIPKILDWSYDPGDADNPVGSEYIIMEHASGVPLIEKWNTLAGDQKVNCIASINKAMKEVSDLKYPAYGSIYFDDLLDSTDKEPLDTGFCIGPHCRTRYWDTNVGKSRYYHNVKPNHGPCKTIGEFSNGLIDAGLSRVPQTDSMPQSRPAYHGSPETHLAVLKMPRSVLKQMALDTQIQNYSKPVLFYSDLHKRNIFVSEDDPAVITGIIDWQGTSVKPAFRYSDEIPDFATEHELLTQAFDVTSQYRTPQLADPRLVTKACFDLFFIHTGRGGMVR</sequence>
<dbReference type="OrthoDB" id="2831558at2759"/>
<evidence type="ECO:0000256" key="2">
    <source>
        <dbReference type="ARBA" id="ARBA00005543"/>
    </source>
</evidence>
<comment type="similarity">
    <text evidence="2">Belongs to the AIM9 family.</text>
</comment>
<evidence type="ECO:0000256" key="3">
    <source>
        <dbReference type="ARBA" id="ARBA00016197"/>
    </source>
</evidence>
<organism evidence="7 8">
    <name type="scientific">Aspergillus calidoustus</name>
    <dbReference type="NCBI Taxonomy" id="454130"/>
    <lineage>
        <taxon>Eukaryota</taxon>
        <taxon>Fungi</taxon>
        <taxon>Dikarya</taxon>
        <taxon>Ascomycota</taxon>
        <taxon>Pezizomycotina</taxon>
        <taxon>Eurotiomycetes</taxon>
        <taxon>Eurotiomycetidae</taxon>
        <taxon>Eurotiales</taxon>
        <taxon>Aspergillaceae</taxon>
        <taxon>Aspergillus</taxon>
        <taxon>Aspergillus subgen. Nidulantes</taxon>
    </lineage>
</organism>
<protein>
    <recommendedName>
        <fullName evidence="3">Altered inheritance of mitochondria protein 9, mitochondrial</fullName>
    </recommendedName>
    <alternativeName>
        <fullName evidence="6">Found in mitochondrial proteome protein 29</fullName>
    </alternativeName>
</protein>